<evidence type="ECO:0000313" key="2">
    <source>
        <dbReference type="Proteomes" id="UP001519460"/>
    </source>
</evidence>
<sequence length="107" mass="12484">MGLHRQTVSVLVYIVGQIQYWSTSSDRFSIGLHRQTESVWVYIVRQNQYWSTSTDRISIGLHRQTESVLVCIVIGHRYCMMLATGIECDVWGFVCDQARVLYDTRHQ</sequence>
<comment type="caution">
    <text evidence="1">The sequence shown here is derived from an EMBL/GenBank/DDBJ whole genome shotgun (WGS) entry which is preliminary data.</text>
</comment>
<name>A0ABD0LF57_9CAEN</name>
<keyword evidence="2" id="KW-1185">Reference proteome</keyword>
<dbReference type="EMBL" id="JACVVK020000053">
    <property type="protein sequence ID" value="KAK7498116.1"/>
    <property type="molecule type" value="Genomic_DNA"/>
</dbReference>
<accession>A0ABD0LF57</accession>
<evidence type="ECO:0000313" key="1">
    <source>
        <dbReference type="EMBL" id="KAK7498116.1"/>
    </source>
</evidence>
<organism evidence="1 2">
    <name type="scientific">Batillaria attramentaria</name>
    <dbReference type="NCBI Taxonomy" id="370345"/>
    <lineage>
        <taxon>Eukaryota</taxon>
        <taxon>Metazoa</taxon>
        <taxon>Spiralia</taxon>
        <taxon>Lophotrochozoa</taxon>
        <taxon>Mollusca</taxon>
        <taxon>Gastropoda</taxon>
        <taxon>Caenogastropoda</taxon>
        <taxon>Sorbeoconcha</taxon>
        <taxon>Cerithioidea</taxon>
        <taxon>Batillariidae</taxon>
        <taxon>Batillaria</taxon>
    </lineage>
</organism>
<protein>
    <submittedName>
        <fullName evidence="1">Uncharacterized protein</fullName>
    </submittedName>
</protein>
<reference evidence="1 2" key="1">
    <citation type="journal article" date="2023" name="Sci. Data">
        <title>Genome assembly of the Korean intertidal mud-creeper Batillaria attramentaria.</title>
        <authorList>
            <person name="Patra A.K."/>
            <person name="Ho P.T."/>
            <person name="Jun S."/>
            <person name="Lee S.J."/>
            <person name="Kim Y."/>
            <person name="Won Y.J."/>
        </authorList>
    </citation>
    <scope>NUCLEOTIDE SEQUENCE [LARGE SCALE GENOMIC DNA]</scope>
    <source>
        <strain evidence="1">Wonlab-2016</strain>
    </source>
</reference>
<dbReference type="AlphaFoldDB" id="A0ABD0LF57"/>
<dbReference type="Proteomes" id="UP001519460">
    <property type="component" value="Unassembled WGS sequence"/>
</dbReference>
<proteinExistence type="predicted"/>
<gene>
    <name evidence="1" type="ORF">BaRGS_00010704</name>
</gene>